<dbReference type="PANTHER" id="PTHR43941">
    <property type="entry name" value="STRUCTURAL MAINTENANCE OF CHROMOSOMES PROTEIN 2"/>
    <property type="match status" value="1"/>
</dbReference>
<evidence type="ECO:0000313" key="3">
    <source>
        <dbReference type="Proteomes" id="UP000470213"/>
    </source>
</evidence>
<dbReference type="RefSeq" id="WP_163085703.1">
    <property type="nucleotide sequence ID" value="NZ_JAAAWN010000013.1"/>
</dbReference>
<dbReference type="PANTHER" id="PTHR43941:SF1">
    <property type="entry name" value="STRUCTURAL MAINTENANCE OF CHROMOSOMES PROTEIN 2"/>
    <property type="match status" value="1"/>
</dbReference>
<dbReference type="GO" id="GO:0003682">
    <property type="term" value="F:chromatin binding"/>
    <property type="evidence" value="ECO:0007669"/>
    <property type="project" value="TreeGrafter"/>
</dbReference>
<comment type="caution">
    <text evidence="2">The sequence shown here is derived from an EMBL/GenBank/DDBJ whole genome shotgun (WGS) entry which is preliminary data.</text>
</comment>
<dbReference type="Proteomes" id="UP000470213">
    <property type="component" value="Unassembled WGS sequence"/>
</dbReference>
<evidence type="ECO:0000256" key="1">
    <source>
        <dbReference type="SAM" id="Coils"/>
    </source>
</evidence>
<name>A0A7X5RLG6_9ALTE</name>
<keyword evidence="3" id="KW-1185">Reference proteome</keyword>
<reference evidence="2 3" key="1">
    <citation type="submission" date="2020-01" db="EMBL/GenBank/DDBJ databases">
        <authorList>
            <person name="Chen J."/>
            <person name="Zhu S."/>
            <person name="Yang J."/>
        </authorList>
    </citation>
    <scope>NUCLEOTIDE SEQUENCE [LARGE SCALE GENOMIC DNA]</scope>
    <source>
        <strain evidence="2 3">345S023</strain>
    </source>
</reference>
<dbReference type="EMBL" id="JAAAWN010000013">
    <property type="protein sequence ID" value="NDV91711.1"/>
    <property type="molecule type" value="Genomic_DNA"/>
</dbReference>
<dbReference type="GO" id="GO:0000793">
    <property type="term" value="C:condensed chromosome"/>
    <property type="evidence" value="ECO:0007669"/>
    <property type="project" value="TreeGrafter"/>
</dbReference>
<organism evidence="2 3">
    <name type="scientific">Alteromonas profundi</name>
    <dbReference type="NCBI Taxonomy" id="2696062"/>
    <lineage>
        <taxon>Bacteria</taxon>
        <taxon>Pseudomonadati</taxon>
        <taxon>Pseudomonadota</taxon>
        <taxon>Gammaproteobacteria</taxon>
        <taxon>Alteromonadales</taxon>
        <taxon>Alteromonadaceae</taxon>
        <taxon>Alteromonas/Salinimonas group</taxon>
        <taxon>Alteromonas</taxon>
    </lineage>
</organism>
<protein>
    <submittedName>
        <fullName evidence="2">Uncharacterized protein</fullName>
    </submittedName>
</protein>
<evidence type="ECO:0000313" key="2">
    <source>
        <dbReference type="EMBL" id="NDV91711.1"/>
    </source>
</evidence>
<feature type="coiled-coil region" evidence="1">
    <location>
        <begin position="209"/>
        <end position="480"/>
    </location>
</feature>
<dbReference type="GO" id="GO:0000796">
    <property type="term" value="C:condensin complex"/>
    <property type="evidence" value="ECO:0007669"/>
    <property type="project" value="TreeGrafter"/>
</dbReference>
<dbReference type="AlphaFoldDB" id="A0A7X5RLG6"/>
<keyword evidence="1" id="KW-0175">Coiled coil</keyword>
<accession>A0A7X5RLG6</accession>
<proteinExistence type="predicted"/>
<gene>
    <name evidence="2" type="ORF">GTH32_11000</name>
</gene>
<sequence length="965" mass="109250">MPRAVIIAVGDLSLHPIKTLLEEHSISCEIVTVTNAEALKNIDDSSSVANVERPQPECLCVHTQNNVFKQAKAFSNIETLLVYSAPETYLAQKLASAEGDISIVKHMQQWKANLSEAIQISERNDGIKLSSLDDICQNPKHFIENAFGKEYEPSIKAPEPTLIEQAFLLIAAAELVDSDALYELYDDALSSGTLFGEFTVHLSPNADTLKANKNTLQELTDSLRDISDEVLRLQQQLDQSNEGYVLKSSEYENVQEELAKLKEEFFSVKQSDTEKLETLSALTKQKLEAEGRISDLEKELDSINEEAQFAQLQIEQLQEELELLVANREAYEKILDEREQLQRKVAQLELELSTEQKSEDLSQLQVAQLQEELEATFGVLDDFKRKEQTYLENAEALESLINTSDSIKQENASLTEQLSTLNNEMEKVVREKEGLNDEVSRFQNKFSKQNEAALNSNVDVERITTELELASLQVVQLQDEVESYYIAMQEMESSFNTGLSSTIMSTNAIQHRVFDKVSAKAISVTGQYITDGYQDIHLKLTSVAFPTGRYLDELEVKLVLISGLPGIEFRMQGGEGLFRAYEDATDEYGPYLRYMLTPEGELPETQRKVLERLNASERLLIMGCISVISQLLLNTDIASSVEVTPQTWREWRKAAIDLAEHIPTLPNWLSFDDVYLREEYRTEGYEHLWLTFTNILHGDVWRNSLDFKVSASAIGASNANEFSDFINIEFREMNDGTAPLVTWPPEETDEFGPKLNIAIDDVESLSDIALQDYQLIQHLVNNLASILEKLRIDGNDIVRGKEQWISAVQAVLNRVPAKPNEDLVSEQTGSTGELEGYSLIYEEVVSEGSYQHIVFSQPGNDTKIKLRAENINSETFDAETYLEFRDGTSEVVYNHSQFFGEDEYGPYVKIPLEKLEELNQVEDASEFKWACGIYSKLQESIHASNDIDELIKLLWKNILNQKSKK</sequence>
<dbReference type="GO" id="GO:0000785">
    <property type="term" value="C:chromatin"/>
    <property type="evidence" value="ECO:0007669"/>
    <property type="project" value="TreeGrafter"/>
</dbReference>